<dbReference type="EMBL" id="BAABGY010000007">
    <property type="protein sequence ID" value="GAA4327879.1"/>
    <property type="molecule type" value="Genomic_DNA"/>
</dbReference>
<comment type="caution">
    <text evidence="1">The sequence shown here is derived from an EMBL/GenBank/DDBJ whole genome shotgun (WGS) entry which is preliminary data.</text>
</comment>
<sequence>MKRLFPTLSLAAVLLFGCTKNCENDQRPVDLEIVDAGLPDGSVQGRNIRAHVRYAVPGSCYGFDRFDISSRASAFDIRVKGFYESRSVCQDYLALPDSVISINAQAPGRYALNFYNKDVLFRTDTVLVN</sequence>
<gene>
    <name evidence="1" type="ORF">GCM10023184_17400</name>
</gene>
<dbReference type="RefSeq" id="WP_345255131.1">
    <property type="nucleotide sequence ID" value="NZ_BAABGY010000007.1"/>
</dbReference>
<name>A0ABP8GP85_9BACT</name>
<accession>A0ABP8GP85</accession>
<protein>
    <recommendedName>
        <fullName evidence="3">Lipoprotein</fullName>
    </recommendedName>
</protein>
<organism evidence="1 2">
    <name type="scientific">Flaviaesturariibacter amylovorans</name>
    <dbReference type="NCBI Taxonomy" id="1084520"/>
    <lineage>
        <taxon>Bacteria</taxon>
        <taxon>Pseudomonadati</taxon>
        <taxon>Bacteroidota</taxon>
        <taxon>Chitinophagia</taxon>
        <taxon>Chitinophagales</taxon>
        <taxon>Chitinophagaceae</taxon>
        <taxon>Flaviaestuariibacter</taxon>
    </lineage>
</organism>
<dbReference type="Proteomes" id="UP001501725">
    <property type="component" value="Unassembled WGS sequence"/>
</dbReference>
<keyword evidence="2" id="KW-1185">Reference proteome</keyword>
<evidence type="ECO:0000313" key="2">
    <source>
        <dbReference type="Proteomes" id="UP001501725"/>
    </source>
</evidence>
<evidence type="ECO:0008006" key="3">
    <source>
        <dbReference type="Google" id="ProtNLM"/>
    </source>
</evidence>
<evidence type="ECO:0000313" key="1">
    <source>
        <dbReference type="EMBL" id="GAA4327879.1"/>
    </source>
</evidence>
<proteinExistence type="predicted"/>
<reference evidence="2" key="1">
    <citation type="journal article" date="2019" name="Int. J. Syst. Evol. Microbiol.">
        <title>The Global Catalogue of Microorganisms (GCM) 10K type strain sequencing project: providing services to taxonomists for standard genome sequencing and annotation.</title>
        <authorList>
            <consortium name="The Broad Institute Genomics Platform"/>
            <consortium name="The Broad Institute Genome Sequencing Center for Infectious Disease"/>
            <person name="Wu L."/>
            <person name="Ma J."/>
        </authorList>
    </citation>
    <scope>NUCLEOTIDE SEQUENCE [LARGE SCALE GENOMIC DNA]</scope>
    <source>
        <strain evidence="2">JCM 17919</strain>
    </source>
</reference>
<dbReference type="PROSITE" id="PS51257">
    <property type="entry name" value="PROKAR_LIPOPROTEIN"/>
    <property type="match status" value="1"/>
</dbReference>